<keyword evidence="3" id="KW-1185">Reference proteome</keyword>
<dbReference type="Proteomes" id="UP000316270">
    <property type="component" value="Chromosome 8"/>
</dbReference>
<dbReference type="STRING" id="50376.A0A517LA87"/>
<name>A0A517LA87_9PEZI</name>
<dbReference type="PANTHER" id="PTHR47843">
    <property type="entry name" value="BTB DOMAIN-CONTAINING PROTEIN-RELATED"/>
    <property type="match status" value="1"/>
</dbReference>
<dbReference type="OrthoDB" id="194443at2759"/>
<evidence type="ECO:0000259" key="1">
    <source>
        <dbReference type="PROSITE" id="PS50097"/>
    </source>
</evidence>
<organism evidence="2 3">
    <name type="scientific">Venturia effusa</name>
    <dbReference type="NCBI Taxonomy" id="50376"/>
    <lineage>
        <taxon>Eukaryota</taxon>
        <taxon>Fungi</taxon>
        <taxon>Dikarya</taxon>
        <taxon>Ascomycota</taxon>
        <taxon>Pezizomycotina</taxon>
        <taxon>Dothideomycetes</taxon>
        <taxon>Pleosporomycetidae</taxon>
        <taxon>Venturiales</taxon>
        <taxon>Venturiaceae</taxon>
        <taxon>Venturia</taxon>
    </lineage>
</organism>
<dbReference type="Gene3D" id="3.30.710.10">
    <property type="entry name" value="Potassium Channel Kv1.1, Chain A"/>
    <property type="match status" value="1"/>
</dbReference>
<dbReference type="AlphaFoldDB" id="A0A517LA87"/>
<accession>A0A517LA87</accession>
<dbReference type="PANTHER" id="PTHR47843:SF2">
    <property type="entry name" value="BTB DOMAIN-CONTAINING PROTEIN"/>
    <property type="match status" value="1"/>
</dbReference>
<dbReference type="PROSITE" id="PS50097">
    <property type="entry name" value="BTB"/>
    <property type="match status" value="1"/>
</dbReference>
<dbReference type="EMBL" id="CP042192">
    <property type="protein sequence ID" value="QDS72550.1"/>
    <property type="molecule type" value="Genomic_DNA"/>
</dbReference>
<dbReference type="Pfam" id="PF00651">
    <property type="entry name" value="BTB"/>
    <property type="match status" value="1"/>
</dbReference>
<proteinExistence type="predicted"/>
<dbReference type="InterPro" id="IPR011333">
    <property type="entry name" value="SKP1/BTB/POZ_sf"/>
</dbReference>
<evidence type="ECO:0000313" key="3">
    <source>
        <dbReference type="Proteomes" id="UP000316270"/>
    </source>
</evidence>
<reference evidence="2 3" key="1">
    <citation type="submission" date="2019-07" db="EMBL/GenBank/DDBJ databases">
        <title>Finished genome of Venturia effusa.</title>
        <authorList>
            <person name="Young C.A."/>
            <person name="Cox M.P."/>
            <person name="Ganley A.R.D."/>
            <person name="David W.J."/>
        </authorList>
    </citation>
    <scope>NUCLEOTIDE SEQUENCE [LARGE SCALE GENOMIC DNA]</scope>
    <source>
        <strain evidence="3">albino</strain>
    </source>
</reference>
<dbReference type="InterPro" id="IPR000210">
    <property type="entry name" value="BTB/POZ_dom"/>
</dbReference>
<dbReference type="CDD" id="cd18186">
    <property type="entry name" value="BTB_POZ_ZBTB_KLHL-like"/>
    <property type="match status" value="1"/>
</dbReference>
<sequence>MSFQLSQATGSSVCGGASRKVKLGKKMVTIYVGPDDEPFVIHRNLITISSDFFAKAMGGSFQEKEGTIRLPLYTSDLFENYMQWLYEGPLSLPRLEGKKGGTVPKGRFELFFALYELGTFIQDRCFQNTIIDAFIDHVLLSNKYPIHLPAAACQQLPMSSSLCRLLVDFYAYGCTEAWYDSAKARTAPKEFWIEVGRTSAGLLHNKIDARKSRPWIVDRCRYHEHSEGEGKCGAAFVNS</sequence>
<evidence type="ECO:0000313" key="2">
    <source>
        <dbReference type="EMBL" id="QDS72550.1"/>
    </source>
</evidence>
<feature type="domain" description="BTB" evidence="1">
    <location>
        <begin position="26"/>
        <end position="94"/>
    </location>
</feature>
<protein>
    <recommendedName>
        <fullName evidence="1">BTB domain-containing protein</fullName>
    </recommendedName>
</protein>
<gene>
    <name evidence="2" type="ORF">FKW77_000477</name>
</gene>
<dbReference type="SUPFAM" id="SSF54695">
    <property type="entry name" value="POZ domain"/>
    <property type="match status" value="1"/>
</dbReference>